<dbReference type="Pfam" id="PF05742">
    <property type="entry name" value="TANGO2"/>
    <property type="match status" value="1"/>
</dbReference>
<evidence type="ECO:0000313" key="1">
    <source>
        <dbReference type="EMBL" id="GII93845.1"/>
    </source>
</evidence>
<reference evidence="1" key="1">
    <citation type="submission" date="2021-01" db="EMBL/GenBank/DDBJ databases">
        <title>Whole genome shotgun sequence of Sinosporangium siamense NBRC 109515.</title>
        <authorList>
            <person name="Komaki H."/>
            <person name="Tamura T."/>
        </authorList>
    </citation>
    <scope>NUCLEOTIDE SEQUENCE</scope>
    <source>
        <strain evidence="1">NBRC 109515</strain>
    </source>
</reference>
<name>A0A919RJ97_9ACTN</name>
<organism evidence="1 2">
    <name type="scientific">Sinosporangium siamense</name>
    <dbReference type="NCBI Taxonomy" id="1367973"/>
    <lineage>
        <taxon>Bacteria</taxon>
        <taxon>Bacillati</taxon>
        <taxon>Actinomycetota</taxon>
        <taxon>Actinomycetes</taxon>
        <taxon>Streptosporangiales</taxon>
        <taxon>Streptosporangiaceae</taxon>
        <taxon>Sinosporangium</taxon>
    </lineage>
</organism>
<gene>
    <name evidence="1" type="ORF">Ssi02_40760</name>
</gene>
<protein>
    <recommendedName>
        <fullName evidence="3">NRDE family protein</fullName>
    </recommendedName>
</protein>
<dbReference type="AlphaFoldDB" id="A0A919RJ97"/>
<sequence>MCTVVVSVDPGRWAPVLLVGVRDELSTRPTRGPGEHWPDSPGVYGGVDLRAGGTWLAAAPGLPRVAALLNGHGTPAHHDRRISRGGIPLHAIREGGPPDGDLSRYDPFHLVLGDLDGVRLWSWDGTRLSQDKLPEGTHVMVNSGWARLPGDPRADHFGPLFAAAPAPLADLGAEPGEFWGEWAGLASGAGLPFGDPRAMVVRHEMSGGLVYASLSVTMVALGSDGTRYDFRVLGDDPGPWERVLPRPGLG</sequence>
<dbReference type="PANTHER" id="PTHR17985:SF8">
    <property type="entry name" value="TRANSPORT AND GOLGI ORGANIZATION PROTEIN 2 HOMOLOG"/>
    <property type="match status" value="1"/>
</dbReference>
<dbReference type="EMBL" id="BOOW01000027">
    <property type="protein sequence ID" value="GII93845.1"/>
    <property type="molecule type" value="Genomic_DNA"/>
</dbReference>
<dbReference type="InterPro" id="IPR008551">
    <property type="entry name" value="TANGO2"/>
</dbReference>
<keyword evidence="2" id="KW-1185">Reference proteome</keyword>
<accession>A0A919RJ97</accession>
<evidence type="ECO:0008006" key="3">
    <source>
        <dbReference type="Google" id="ProtNLM"/>
    </source>
</evidence>
<dbReference type="Proteomes" id="UP000606172">
    <property type="component" value="Unassembled WGS sequence"/>
</dbReference>
<evidence type="ECO:0000313" key="2">
    <source>
        <dbReference type="Proteomes" id="UP000606172"/>
    </source>
</evidence>
<comment type="caution">
    <text evidence="1">The sequence shown here is derived from an EMBL/GenBank/DDBJ whole genome shotgun (WGS) entry which is preliminary data.</text>
</comment>
<proteinExistence type="predicted"/>
<dbReference type="RefSeq" id="WP_204027547.1">
    <property type="nucleotide sequence ID" value="NZ_BOOW01000027.1"/>
</dbReference>
<dbReference type="PANTHER" id="PTHR17985">
    <property type="entry name" value="SER/THR-RICH PROTEIN T10 IN DGCR REGION"/>
    <property type="match status" value="1"/>
</dbReference>